<protein>
    <submittedName>
        <fullName evidence="1">Uncharacterized protein</fullName>
    </submittedName>
</protein>
<proteinExistence type="predicted"/>
<gene>
    <name evidence="1" type="ORF">MSG28_015958</name>
</gene>
<accession>A0ACC0K510</accession>
<organism evidence="1 2">
    <name type="scientific">Choristoneura fumiferana</name>
    <name type="common">Spruce budworm moth</name>
    <name type="synonym">Archips fumiferana</name>
    <dbReference type="NCBI Taxonomy" id="7141"/>
    <lineage>
        <taxon>Eukaryota</taxon>
        <taxon>Metazoa</taxon>
        <taxon>Ecdysozoa</taxon>
        <taxon>Arthropoda</taxon>
        <taxon>Hexapoda</taxon>
        <taxon>Insecta</taxon>
        <taxon>Pterygota</taxon>
        <taxon>Neoptera</taxon>
        <taxon>Endopterygota</taxon>
        <taxon>Lepidoptera</taxon>
        <taxon>Glossata</taxon>
        <taxon>Ditrysia</taxon>
        <taxon>Tortricoidea</taxon>
        <taxon>Tortricidae</taxon>
        <taxon>Tortricinae</taxon>
        <taxon>Choristoneura</taxon>
    </lineage>
</organism>
<comment type="caution">
    <text evidence="1">The sequence shown here is derived from an EMBL/GenBank/DDBJ whole genome shotgun (WGS) entry which is preliminary data.</text>
</comment>
<dbReference type="Proteomes" id="UP001064048">
    <property type="component" value="Chromosome 30"/>
</dbReference>
<reference evidence="1 2" key="1">
    <citation type="journal article" date="2022" name="Genome Biol. Evol.">
        <title>The Spruce Budworm Genome: Reconstructing the Evolutionary History of Antifreeze Proteins.</title>
        <authorList>
            <person name="Beliveau C."/>
            <person name="Gagne P."/>
            <person name="Picq S."/>
            <person name="Vernygora O."/>
            <person name="Keeling C.I."/>
            <person name="Pinkney K."/>
            <person name="Doucet D."/>
            <person name="Wen F."/>
            <person name="Johnston J.S."/>
            <person name="Maaroufi H."/>
            <person name="Boyle B."/>
            <person name="Laroche J."/>
            <person name="Dewar K."/>
            <person name="Juretic N."/>
            <person name="Blackburn G."/>
            <person name="Nisole A."/>
            <person name="Brunet B."/>
            <person name="Brandao M."/>
            <person name="Lumley L."/>
            <person name="Duan J."/>
            <person name="Quan G."/>
            <person name="Lucarotti C.J."/>
            <person name="Roe A.D."/>
            <person name="Sperling F.A.H."/>
            <person name="Levesque R.C."/>
            <person name="Cusson M."/>
        </authorList>
    </citation>
    <scope>NUCLEOTIDE SEQUENCE [LARGE SCALE GENOMIC DNA]</scope>
    <source>
        <strain evidence="1">Glfc:IPQL:Cfum</strain>
    </source>
</reference>
<name>A0ACC0K510_CHOFU</name>
<evidence type="ECO:0000313" key="2">
    <source>
        <dbReference type="Proteomes" id="UP001064048"/>
    </source>
</evidence>
<sequence>MTTQACDHSKVRRNDVRDINEKKCYPLLISCAPVVSKGATDSINNLEIAGYRYRKVKILKKGTQRGASKIPNIIALNKLKYTSDVTGASVRRVRPEPANSHLALARQHPEVSTCSSADWLWWSLARSLALSSTPRERRHRRARVQTWRRTQYCCAQACRREHAEETRLTDTLLIKGAGCTETLNQELARLKNNKIKVTSISPGSVSSKLPASTADDVVTDSDPSRC</sequence>
<evidence type="ECO:0000313" key="1">
    <source>
        <dbReference type="EMBL" id="KAI8431439.1"/>
    </source>
</evidence>
<dbReference type="EMBL" id="CM046130">
    <property type="protein sequence ID" value="KAI8431439.1"/>
    <property type="molecule type" value="Genomic_DNA"/>
</dbReference>
<keyword evidence="2" id="KW-1185">Reference proteome</keyword>